<sequence>MRTNYLDSAARKPSIGGAITSLITPFRDDAIDSNALMDHVSWQIASGIDGLAVCSLAGEGPVLSDHERQTVIAICVETAAAKVPVIAATGSNCTAKTIAATRQARNAGASAVLITVPYYSKPTQRGILAHFESIADATDLPLIIDNRPAHAGIDLAPVTIERLGEIGSVIGICDGGGDIGRLGAWTELLPRRVGLYTSNDAVALGFAMTGGAGCFSEAANVAPQMSAALQHQAAAGNLAAALSLQQRLLPLWQALAAESIPAALKQALQLDGRPVSTAVRLPLVSVEPETETAIRDALTLLHGLEHKPCTVVPTSKAGP</sequence>
<dbReference type="PIRSF" id="PIRSF001365">
    <property type="entry name" value="DHDPS"/>
    <property type="match status" value="1"/>
</dbReference>
<evidence type="ECO:0000313" key="14">
    <source>
        <dbReference type="EMBL" id="WFR96637.1"/>
    </source>
</evidence>
<comment type="function">
    <text evidence="1 12">Catalyzes the condensation of (S)-aspartate-beta-semialdehyde [(S)-ASA] and pyruvate to 4-hydroxy-tetrahydrodipicolinate (HTPA).</text>
</comment>
<comment type="subcellular location">
    <subcellularLocation>
        <location evidence="12">Cytoplasm</location>
    </subcellularLocation>
</comment>
<dbReference type="GO" id="GO:0008840">
    <property type="term" value="F:4-hydroxy-tetrahydrodipicolinate synthase activity"/>
    <property type="evidence" value="ECO:0007669"/>
    <property type="project" value="UniProtKB-UniRule"/>
</dbReference>
<evidence type="ECO:0000256" key="1">
    <source>
        <dbReference type="ARBA" id="ARBA00003294"/>
    </source>
</evidence>
<evidence type="ECO:0000256" key="7">
    <source>
        <dbReference type="ARBA" id="ARBA00022915"/>
    </source>
</evidence>
<dbReference type="SMART" id="SM01130">
    <property type="entry name" value="DHDPS"/>
    <property type="match status" value="1"/>
</dbReference>
<dbReference type="Gene3D" id="3.20.20.70">
    <property type="entry name" value="Aldolase class I"/>
    <property type="match status" value="1"/>
</dbReference>
<comment type="caution">
    <text evidence="12">Lacks conserved residue(s) required for the propagation of feature annotation.</text>
</comment>
<keyword evidence="15" id="KW-1185">Reference proteome</keyword>
<evidence type="ECO:0000256" key="11">
    <source>
        <dbReference type="ARBA" id="ARBA00047836"/>
    </source>
</evidence>
<evidence type="ECO:0000256" key="8">
    <source>
        <dbReference type="ARBA" id="ARBA00023154"/>
    </source>
</evidence>
<dbReference type="RefSeq" id="WP_111220709.1">
    <property type="nucleotide sequence ID" value="NZ_CP117255.1"/>
</dbReference>
<name>A0AAF1K5X6_9HYPH</name>
<reference evidence="14 15" key="1">
    <citation type="journal article" date="2018" name="Sci. Rep.">
        <title>Rhizobium tumorigenes sp. nov., a novel plant tumorigenic bacterium isolated from cane gall tumors on thornless blackberry.</title>
        <authorList>
            <person name="Kuzmanovi N."/>
            <person name="Smalla K."/>
            <person name="Gronow S."/>
            <person name="PuBawska J."/>
        </authorList>
    </citation>
    <scope>NUCLEOTIDE SEQUENCE [LARGE SCALE GENOMIC DNA]</scope>
    <source>
        <strain evidence="14 15">1078</strain>
    </source>
</reference>
<evidence type="ECO:0000256" key="4">
    <source>
        <dbReference type="ARBA" id="ARBA00012086"/>
    </source>
</evidence>
<comment type="catalytic activity">
    <reaction evidence="11 12">
        <text>L-aspartate 4-semialdehyde + pyruvate = (2S,4S)-4-hydroxy-2,3,4,5-tetrahydrodipicolinate + H2O + H(+)</text>
        <dbReference type="Rhea" id="RHEA:34171"/>
        <dbReference type="ChEBI" id="CHEBI:15361"/>
        <dbReference type="ChEBI" id="CHEBI:15377"/>
        <dbReference type="ChEBI" id="CHEBI:15378"/>
        <dbReference type="ChEBI" id="CHEBI:67139"/>
        <dbReference type="ChEBI" id="CHEBI:537519"/>
        <dbReference type="EC" id="4.3.3.7"/>
    </reaction>
</comment>
<comment type="similarity">
    <text evidence="3 12 13">Belongs to the DapA family.</text>
</comment>
<gene>
    <name evidence="12 14" type="primary">dapA</name>
    <name evidence="14" type="ORF">PR017_05805</name>
</gene>
<dbReference type="PANTHER" id="PTHR12128">
    <property type="entry name" value="DIHYDRODIPICOLINATE SYNTHASE"/>
    <property type="match status" value="1"/>
</dbReference>
<evidence type="ECO:0000256" key="6">
    <source>
        <dbReference type="ARBA" id="ARBA00022605"/>
    </source>
</evidence>
<keyword evidence="6 12" id="KW-0028">Amino-acid biosynthesis</keyword>
<dbReference type="InterPro" id="IPR005263">
    <property type="entry name" value="DapA"/>
</dbReference>
<dbReference type="PANTHER" id="PTHR12128:SF66">
    <property type="entry name" value="4-HYDROXY-2-OXOGLUTARATE ALDOLASE, MITOCHONDRIAL"/>
    <property type="match status" value="1"/>
</dbReference>
<feature type="site" description="Part of a proton relay during catalysis" evidence="12">
    <location>
        <position position="119"/>
    </location>
</feature>
<organism evidence="14 15">
    <name type="scientific">Rhizobium tumorigenes</name>
    <dbReference type="NCBI Taxonomy" id="2041385"/>
    <lineage>
        <taxon>Bacteria</taxon>
        <taxon>Pseudomonadati</taxon>
        <taxon>Pseudomonadota</taxon>
        <taxon>Alphaproteobacteria</taxon>
        <taxon>Hyphomicrobiales</taxon>
        <taxon>Rhizobiaceae</taxon>
        <taxon>Rhizobium/Agrobacterium group</taxon>
        <taxon>Rhizobium</taxon>
    </lineage>
</organism>
<comment type="pathway">
    <text evidence="2 12">Amino-acid biosynthesis; L-lysine biosynthesis via DAP pathway; (S)-tetrahydrodipicolinate from L-aspartate: step 3/4.</text>
</comment>
<keyword evidence="7 12" id="KW-0220">Diaminopimelate biosynthesis</keyword>
<evidence type="ECO:0000256" key="10">
    <source>
        <dbReference type="ARBA" id="ARBA00023270"/>
    </source>
</evidence>
<dbReference type="SUPFAM" id="SSF51569">
    <property type="entry name" value="Aldolase"/>
    <property type="match status" value="1"/>
</dbReference>
<dbReference type="HAMAP" id="MF_00418">
    <property type="entry name" value="DapA"/>
    <property type="match status" value="1"/>
</dbReference>
<dbReference type="InterPro" id="IPR013785">
    <property type="entry name" value="Aldolase_TIM"/>
</dbReference>
<evidence type="ECO:0000256" key="9">
    <source>
        <dbReference type="ARBA" id="ARBA00023239"/>
    </source>
</evidence>
<evidence type="ECO:0000256" key="3">
    <source>
        <dbReference type="ARBA" id="ARBA00007592"/>
    </source>
</evidence>
<protein>
    <recommendedName>
        <fullName evidence="4 12">4-hydroxy-tetrahydrodipicolinate synthase</fullName>
        <shortName evidence="12">HTPA synthase</shortName>
        <ecNumber evidence="4 12">4.3.3.7</ecNumber>
    </recommendedName>
</protein>
<dbReference type="InterPro" id="IPR002220">
    <property type="entry name" value="DapA-like"/>
</dbReference>
<accession>A0AAF1K5X6</accession>
<evidence type="ECO:0000256" key="2">
    <source>
        <dbReference type="ARBA" id="ARBA00005120"/>
    </source>
</evidence>
<reference evidence="15" key="2">
    <citation type="journal article" date="2023" name="MicrobiologyOpen">
        <title>Genomics of the tumorigenes clade of the family Rhizobiaceae and description of Rhizobium rhododendri sp. nov.</title>
        <authorList>
            <person name="Kuzmanovic N."/>
            <person name="diCenzo G.C."/>
            <person name="Bunk B."/>
            <person name="Sproeer C."/>
            <person name="Fruehling A."/>
            <person name="Neumann-Schaal M."/>
            <person name="Overmann J."/>
            <person name="Smalla K."/>
        </authorList>
    </citation>
    <scope>NUCLEOTIDE SEQUENCE [LARGE SCALE GENOMIC DNA]</scope>
    <source>
        <strain evidence="15">1078</strain>
    </source>
</reference>
<comment type="caution">
    <text evidence="12">Was originally thought to be a dihydrodipicolinate synthase (DHDPS), catalyzing the condensation of (S)-aspartate-beta-semialdehyde [(S)-ASA] and pyruvate to dihydrodipicolinate (DHDP). However, it was shown in E.coli that the product of the enzymatic reaction is not dihydrodipicolinate but in fact (4S)-4-hydroxy-2,3,4,5-tetrahydro-(2S)-dipicolinic acid (HTPA), and that the consecutive dehydration reaction leading to DHDP is not spontaneous but catalyzed by DapB.</text>
</comment>
<dbReference type="Pfam" id="PF00701">
    <property type="entry name" value="DHDPS"/>
    <property type="match status" value="1"/>
</dbReference>
<evidence type="ECO:0000256" key="12">
    <source>
        <dbReference type="HAMAP-Rule" id="MF_00418"/>
    </source>
</evidence>
<dbReference type="GO" id="GO:0019877">
    <property type="term" value="P:diaminopimelate biosynthetic process"/>
    <property type="evidence" value="ECO:0007669"/>
    <property type="project" value="UniProtKB-UniRule"/>
</dbReference>
<dbReference type="GO" id="GO:0009089">
    <property type="term" value="P:lysine biosynthetic process via diaminopimelate"/>
    <property type="evidence" value="ECO:0007669"/>
    <property type="project" value="UniProtKB-UniRule"/>
</dbReference>
<proteinExistence type="inferred from homology"/>
<keyword evidence="5 12" id="KW-0963">Cytoplasm</keyword>
<dbReference type="EMBL" id="CP117255">
    <property type="protein sequence ID" value="WFR96637.1"/>
    <property type="molecule type" value="Genomic_DNA"/>
</dbReference>
<dbReference type="EC" id="4.3.3.7" evidence="4 12"/>
<evidence type="ECO:0000256" key="5">
    <source>
        <dbReference type="ARBA" id="ARBA00022490"/>
    </source>
</evidence>
<dbReference type="AlphaFoldDB" id="A0AAF1K5X6"/>
<comment type="subunit">
    <text evidence="12">Homotetramer; dimer of dimers.</text>
</comment>
<dbReference type="GO" id="GO:0005737">
    <property type="term" value="C:cytoplasm"/>
    <property type="evidence" value="ECO:0007669"/>
    <property type="project" value="UniProtKB-SubCell"/>
</dbReference>
<evidence type="ECO:0000313" key="15">
    <source>
        <dbReference type="Proteomes" id="UP000249499"/>
    </source>
</evidence>
<keyword evidence="10 12" id="KW-0704">Schiff base</keyword>
<dbReference type="KEGG" id="rtu:PR017_05805"/>
<keyword evidence="8 12" id="KW-0457">Lysine biosynthesis</keyword>
<dbReference type="PRINTS" id="PR00146">
    <property type="entry name" value="DHPICSNTHASE"/>
</dbReference>
<dbReference type="NCBIfam" id="TIGR00674">
    <property type="entry name" value="dapA"/>
    <property type="match status" value="1"/>
</dbReference>
<keyword evidence="9 12" id="KW-0456">Lyase</keyword>
<dbReference type="Proteomes" id="UP000249499">
    <property type="component" value="Chromosome"/>
</dbReference>
<evidence type="ECO:0000256" key="13">
    <source>
        <dbReference type="PIRNR" id="PIRNR001365"/>
    </source>
</evidence>